<dbReference type="Proteomes" id="UP000002608">
    <property type="component" value="Chromosome"/>
</dbReference>
<accession>A8H7G8</accession>
<proteinExistence type="predicted"/>
<dbReference type="AlphaFoldDB" id="A8H7G8"/>
<dbReference type="KEGG" id="spl:Spea_3189"/>
<organism evidence="1 2">
    <name type="scientific">Shewanella pealeana (strain ATCC 700345 / ANG-SQ1)</name>
    <dbReference type="NCBI Taxonomy" id="398579"/>
    <lineage>
        <taxon>Bacteria</taxon>
        <taxon>Pseudomonadati</taxon>
        <taxon>Pseudomonadota</taxon>
        <taxon>Gammaproteobacteria</taxon>
        <taxon>Alteromonadales</taxon>
        <taxon>Shewanellaceae</taxon>
        <taxon>Shewanella</taxon>
    </lineage>
</organism>
<evidence type="ECO:0000313" key="1">
    <source>
        <dbReference type="EMBL" id="ABV88505.1"/>
    </source>
</evidence>
<keyword evidence="2" id="KW-1185">Reference proteome</keyword>
<reference evidence="1 2" key="1">
    <citation type="submission" date="2007-10" db="EMBL/GenBank/DDBJ databases">
        <title>Complete sequence of Shewanella pealeana ATCC 700345.</title>
        <authorList>
            <consortium name="US DOE Joint Genome Institute"/>
            <person name="Copeland A."/>
            <person name="Lucas S."/>
            <person name="Lapidus A."/>
            <person name="Barry K."/>
            <person name="Glavina del Rio T."/>
            <person name="Dalin E."/>
            <person name="Tice H."/>
            <person name="Pitluck S."/>
            <person name="Chertkov O."/>
            <person name="Brettin T."/>
            <person name="Bruce D."/>
            <person name="Detter J.C."/>
            <person name="Han C."/>
            <person name="Schmutz J."/>
            <person name="Larimer F."/>
            <person name="Land M."/>
            <person name="Hauser L."/>
            <person name="Kyrpides N."/>
            <person name="Kim E."/>
            <person name="Zhao J.-S.Z."/>
            <person name="Manno D."/>
            <person name="Hawari J."/>
            <person name="Richardson P."/>
        </authorList>
    </citation>
    <scope>NUCLEOTIDE SEQUENCE [LARGE SCALE GENOMIC DNA]</scope>
    <source>
        <strain evidence="2">ATCC 700345 / ANG-SQ1</strain>
    </source>
</reference>
<gene>
    <name evidence="1" type="ordered locus">Spea_3189</name>
</gene>
<sequence length="67" mass="7771">MVKGTGSKSYACPIFYQANSLKHRNVLSNQFIGLRAYKDKNLKRLKSHWQIALKTLQGLVRKPQAYY</sequence>
<protein>
    <submittedName>
        <fullName evidence="1">Uncharacterized protein</fullName>
    </submittedName>
</protein>
<name>A8H7G8_SHEPA</name>
<evidence type="ECO:0000313" key="2">
    <source>
        <dbReference type="Proteomes" id="UP000002608"/>
    </source>
</evidence>
<dbReference type="HOGENOM" id="CLU_2810043_0_0_6"/>
<dbReference type="EMBL" id="CP000851">
    <property type="protein sequence ID" value="ABV88505.1"/>
    <property type="molecule type" value="Genomic_DNA"/>
</dbReference>